<name>A0ABW9MJ40_9XANT</name>
<sequence>MRNPWLALPKSAPYILPDDRPLVEEFNSRAVPEKRYDLSLFPEPYFGRLDAPVVFLALNPGWNPLDAAMHSRPDFATQCELSLAHSLAPYPFLHLQPVCDTPGSLWWRRITKPLISDAGFDAVAKNISCLQFFPYHSRKFGSHTTSIPSQLYGIELVREAMARGAEIVVMRSWKLWSKAVPDLTCYSHLHL</sequence>
<evidence type="ECO:0000313" key="2">
    <source>
        <dbReference type="Proteomes" id="UP001637990"/>
    </source>
</evidence>
<comment type="caution">
    <text evidence="1">The sequence shown here is derived from an EMBL/GenBank/DDBJ whole genome shotgun (WGS) entry which is preliminary data.</text>
</comment>
<organism evidence="1 2">
    <name type="scientific">Xanthomonas codiaei</name>
    <dbReference type="NCBI Taxonomy" id="56463"/>
    <lineage>
        <taxon>Bacteria</taxon>
        <taxon>Pseudomonadati</taxon>
        <taxon>Pseudomonadota</taxon>
        <taxon>Gammaproteobacteria</taxon>
        <taxon>Lysobacterales</taxon>
        <taxon>Lysobacteraceae</taxon>
        <taxon>Xanthomonas</taxon>
    </lineage>
</organism>
<protein>
    <recommendedName>
        <fullName evidence="3">DUF1643 domain-containing protein</fullName>
    </recommendedName>
</protein>
<feature type="non-terminal residue" evidence="1">
    <location>
        <position position="191"/>
    </location>
</feature>
<dbReference type="Proteomes" id="UP001637990">
    <property type="component" value="Unassembled WGS sequence"/>
</dbReference>
<keyword evidence="2" id="KW-1185">Reference proteome</keyword>
<accession>A0ABW9MJ40</accession>
<proteinExistence type="predicted"/>
<dbReference type="RefSeq" id="WP_410049658.1">
    <property type="nucleotide sequence ID" value="NZ_JBJGBS010000015.1"/>
</dbReference>
<evidence type="ECO:0000313" key="1">
    <source>
        <dbReference type="EMBL" id="MFO3704516.1"/>
    </source>
</evidence>
<gene>
    <name evidence="1" type="ORF">ACI6Q5_05910</name>
</gene>
<dbReference type="EMBL" id="JBJGBS010000015">
    <property type="protein sequence ID" value="MFO3704516.1"/>
    <property type="molecule type" value="Genomic_DNA"/>
</dbReference>
<evidence type="ECO:0008006" key="3">
    <source>
        <dbReference type="Google" id="ProtNLM"/>
    </source>
</evidence>
<reference evidence="1 2" key="1">
    <citation type="submission" date="2024-11" db="EMBL/GenBank/DDBJ databases">
        <title>Genome sequencing of Xanthomonas codiaei.</title>
        <authorList>
            <person name="Studholme D.J."/>
        </authorList>
    </citation>
    <scope>NUCLEOTIDE SEQUENCE [LARGE SCALE GENOMIC DNA]</scope>
    <source>
        <strain evidence="1 2">NCPPB 4350</strain>
    </source>
</reference>